<sequence>MQNKDIINAQNQHWNTSYTKNNEMFGETPSEPAVFVANLFKEQQKTNLLELGAGQGRDTLFFGNKGFKISALDYSQIGLTTIKNKAQAQNLSNISLFRHDIRKALPFKDATFDVCYAHMLFCMALTTTELIFLMGEIKRVLKPKGLCVYTARTTDDPHYKTGIHRGENMYEVGGFIVHFFNQEMINQLSTGFELVDLTAFQEGTLPRQLFRVTLKKI</sequence>
<reference evidence="2 3" key="1">
    <citation type="submission" date="2016-12" db="EMBL/GenBank/DDBJ databases">
        <authorList>
            <person name="Song W.-J."/>
            <person name="Kurnit D.M."/>
        </authorList>
    </citation>
    <scope>NUCLEOTIDE SEQUENCE [LARGE SCALE GENOMIC DNA]</scope>
    <source>
        <strain evidence="2 3">DSM 11393</strain>
    </source>
</reference>
<dbReference type="CDD" id="cd02440">
    <property type="entry name" value="AdoMet_MTases"/>
    <property type="match status" value="1"/>
</dbReference>
<dbReference type="EMBL" id="FRDI01000002">
    <property type="protein sequence ID" value="SHN51456.1"/>
    <property type="molecule type" value="Genomic_DNA"/>
</dbReference>
<dbReference type="Proteomes" id="UP000186469">
    <property type="component" value="Unassembled WGS sequence"/>
</dbReference>
<accession>A0A1M7RZ78</accession>
<dbReference type="SUPFAM" id="SSF53335">
    <property type="entry name" value="S-adenosyl-L-methionine-dependent methyltransferases"/>
    <property type="match status" value="1"/>
</dbReference>
<dbReference type="OrthoDB" id="9804312at2"/>
<dbReference type="InterPro" id="IPR029063">
    <property type="entry name" value="SAM-dependent_MTases_sf"/>
</dbReference>
<dbReference type="GO" id="GO:0032259">
    <property type="term" value="P:methylation"/>
    <property type="evidence" value="ECO:0007669"/>
    <property type="project" value="UniProtKB-KW"/>
</dbReference>
<gene>
    <name evidence="2" type="ORF">SAMN02745728_00351</name>
</gene>
<dbReference type="AlphaFoldDB" id="A0A1M7RZ78"/>
<keyword evidence="2" id="KW-0489">Methyltransferase</keyword>
<dbReference type="STRING" id="1121455.SAMN02745728_00351"/>
<proteinExistence type="predicted"/>
<dbReference type="RefSeq" id="WP_072695867.1">
    <property type="nucleotide sequence ID" value="NZ_FRDI01000002.1"/>
</dbReference>
<feature type="domain" description="Methyltransferase" evidence="1">
    <location>
        <begin position="49"/>
        <end position="145"/>
    </location>
</feature>
<dbReference type="Gene3D" id="3.40.50.150">
    <property type="entry name" value="Vaccinia Virus protein VP39"/>
    <property type="match status" value="1"/>
</dbReference>
<evidence type="ECO:0000313" key="3">
    <source>
        <dbReference type="Proteomes" id="UP000186469"/>
    </source>
</evidence>
<evidence type="ECO:0000313" key="2">
    <source>
        <dbReference type="EMBL" id="SHN51456.1"/>
    </source>
</evidence>
<dbReference type="Pfam" id="PF13649">
    <property type="entry name" value="Methyltransf_25"/>
    <property type="match status" value="1"/>
</dbReference>
<keyword evidence="2" id="KW-0808">Transferase</keyword>
<evidence type="ECO:0000259" key="1">
    <source>
        <dbReference type="Pfam" id="PF13649"/>
    </source>
</evidence>
<organism evidence="2 3">
    <name type="scientific">Desulfovibrio litoralis DSM 11393</name>
    <dbReference type="NCBI Taxonomy" id="1121455"/>
    <lineage>
        <taxon>Bacteria</taxon>
        <taxon>Pseudomonadati</taxon>
        <taxon>Thermodesulfobacteriota</taxon>
        <taxon>Desulfovibrionia</taxon>
        <taxon>Desulfovibrionales</taxon>
        <taxon>Desulfovibrionaceae</taxon>
        <taxon>Desulfovibrio</taxon>
    </lineage>
</organism>
<keyword evidence="3" id="KW-1185">Reference proteome</keyword>
<protein>
    <submittedName>
        <fullName evidence="2">Methyltransferase domain-containing protein</fullName>
    </submittedName>
</protein>
<dbReference type="InterPro" id="IPR041698">
    <property type="entry name" value="Methyltransf_25"/>
</dbReference>
<dbReference type="GO" id="GO:0008168">
    <property type="term" value="F:methyltransferase activity"/>
    <property type="evidence" value="ECO:0007669"/>
    <property type="project" value="UniProtKB-KW"/>
</dbReference>
<name>A0A1M7RZ78_9BACT</name>